<dbReference type="EMBL" id="NFKP01000003">
    <property type="protein sequence ID" value="OUP70643.1"/>
    <property type="molecule type" value="Genomic_DNA"/>
</dbReference>
<name>A0A1Y4MPN8_9FIRM</name>
<reference evidence="2" key="1">
    <citation type="submission" date="2017-04" db="EMBL/GenBank/DDBJ databases">
        <title>Function of individual gut microbiota members based on whole genome sequencing of pure cultures obtained from chicken caecum.</title>
        <authorList>
            <person name="Medvecky M."/>
            <person name="Cejkova D."/>
            <person name="Polansky O."/>
            <person name="Karasova D."/>
            <person name="Kubasova T."/>
            <person name="Cizek A."/>
            <person name="Rychlik I."/>
        </authorList>
    </citation>
    <scope>NUCLEOTIDE SEQUENCE [LARGE SCALE GENOMIC DNA]</scope>
    <source>
        <strain evidence="2">An175</strain>
    </source>
</reference>
<sequence>MQIDRSIETLREFYTEENRVSKPTRASKKVIEGIYGELKTLMMDNFDNQDQSLRQLYTKVSSNRLDRFTNNLSYTDSTDLVRSEVEGGFEAIPFDYVRKDGTRVTIRQPVKSADVQLSGITQENFYQYVMVNALDWMYGRLKEDSKDLDGGTEEFILTAYNELNSEDLYYNKSAFESRVSTGSIGLRNLISVMNLVIKVFLKEKSKIQLRIERAKSLDTKNAMEEQKMNFIMNSLSSENTVYYRDITLGGNSQTSKGDKWVCGNCGQESITDEPIISADASVFSTSMKRRDIRGRLHFGVTQCDHCGMYNILPGVIMTSLEDILVENNGGSTSDQRASKNRNQVGIGQGLLDQAVDSIQSRAETSESTEIRELYTEELAGMTTFQNVQRDLADSLTDFGDIDEDIGDLMGKALRRVDSCFVDYNELADGVTQEESEVSRFSEIYGSRVETREDGKILLGPSKLFVQFAGTLLRNWTDYGHTAEDVIATLCSIDMPYYNKLLKYKNMAILKLAVEKLHLYLSSVGMYIGSEIIITTDRLESLYREILELPYNLYDCLGTEYPVLREIRSGLNLEPIDMSESAQYMDDTALNKLMSELSELKVSSGLEERCHKKILKFWEQYTAMQYGALKKMRTAKTLMLEIFCEDAIKRIEDDMKSFEEELIMDMVSVSISSGLPIKPARDEASVDSTMYFLPRESLTRITNRVYMQMLKNTLCKTGLDDLFSMQFSFTSDIFKNYKNTISRVRRVFMRMSVSDAEKDMFCTIADSYNEKLGDNFSSGGWMTPVDGRNIEKCKLAPKKDEVADVPPEIYTKFAVWSFCDYLNAVSDIEGFELITFMDSSILDSKTSVDEIDYDASRLAAIVSSAPEQDEQLKRDVLDYIQKNCNGLSYVYSDTAPGATVWDEEDEEEDEEEYSLDSISSRKRAALDTLSIFYANFLPKSLITQINEDIEA</sequence>
<proteinExistence type="predicted"/>
<dbReference type="RefSeq" id="WP_087299798.1">
    <property type="nucleotide sequence ID" value="NZ_NFKP01000003.1"/>
</dbReference>
<evidence type="ECO:0000313" key="2">
    <source>
        <dbReference type="Proteomes" id="UP000196386"/>
    </source>
</evidence>
<gene>
    <name evidence="1" type="ORF">B5F11_04155</name>
</gene>
<organism evidence="1 2">
    <name type="scientific">Anaerotruncus colihominis</name>
    <dbReference type="NCBI Taxonomy" id="169435"/>
    <lineage>
        <taxon>Bacteria</taxon>
        <taxon>Bacillati</taxon>
        <taxon>Bacillota</taxon>
        <taxon>Clostridia</taxon>
        <taxon>Eubacteriales</taxon>
        <taxon>Oscillospiraceae</taxon>
        <taxon>Anaerotruncus</taxon>
    </lineage>
</organism>
<protein>
    <submittedName>
        <fullName evidence="1">Uncharacterized protein</fullName>
    </submittedName>
</protein>
<dbReference type="Proteomes" id="UP000196386">
    <property type="component" value="Unassembled WGS sequence"/>
</dbReference>
<evidence type="ECO:0000313" key="1">
    <source>
        <dbReference type="EMBL" id="OUP70643.1"/>
    </source>
</evidence>
<dbReference type="AlphaFoldDB" id="A0A1Y4MPN8"/>
<accession>A0A1Y4MPN8</accession>
<comment type="caution">
    <text evidence="1">The sequence shown here is derived from an EMBL/GenBank/DDBJ whole genome shotgun (WGS) entry which is preliminary data.</text>
</comment>